<comment type="caution">
    <text evidence="1">The sequence shown here is derived from an EMBL/GenBank/DDBJ whole genome shotgun (WGS) entry which is preliminary data.</text>
</comment>
<protein>
    <submittedName>
        <fullName evidence="1">Uncharacterized protein</fullName>
    </submittedName>
</protein>
<organism evidence="1 2">
    <name type="scientific">Nepenthes gracilis</name>
    <name type="common">Slender pitcher plant</name>
    <dbReference type="NCBI Taxonomy" id="150966"/>
    <lineage>
        <taxon>Eukaryota</taxon>
        <taxon>Viridiplantae</taxon>
        <taxon>Streptophyta</taxon>
        <taxon>Embryophyta</taxon>
        <taxon>Tracheophyta</taxon>
        <taxon>Spermatophyta</taxon>
        <taxon>Magnoliopsida</taxon>
        <taxon>eudicotyledons</taxon>
        <taxon>Gunneridae</taxon>
        <taxon>Pentapetalae</taxon>
        <taxon>Caryophyllales</taxon>
        <taxon>Nepenthaceae</taxon>
        <taxon>Nepenthes</taxon>
    </lineage>
</organism>
<sequence>MPLQLLGLIANEDRESSQWYDICPIVRIPTPQIGNRLWCVEVGFIYLANVSMDENSGREGILPSICQWESDGVGVNISSTIVFRQLRELFLLDLVDYMMANCETNVLFWEFPSPWTLELQFIICCIGILLKLQQELGFRLVLDHVWVLWWTALSVASSIGLGLRLSTFVQHLKPHISQFTIKGHQLADVCRSWLDEDCSNIGPPLFNALHRTTLEAAAAYEIVTRHYQPHQTRHPATWITLLQRANTNQHPFRGFAPTLAEGEGYLEILETWVGARAFQPTYEESRSEASYNDHAGFAKLLRGLVFIRPQVSVQALVIVHYRGFKEVVYMLWRYGLDTNSTDYVLLQSNTPFLYTNVDYIVLVAAIVDFMLLETALEMEHISLCMQIEDKDPKISTPFPILLPWMPFKLRTL</sequence>
<dbReference type="EMBL" id="BSYO01000033">
    <property type="protein sequence ID" value="GMH27821.1"/>
    <property type="molecule type" value="Genomic_DNA"/>
</dbReference>
<evidence type="ECO:0000313" key="1">
    <source>
        <dbReference type="EMBL" id="GMH27821.1"/>
    </source>
</evidence>
<name>A0AAD3TEQ6_NEPGR</name>
<accession>A0AAD3TEQ6</accession>
<gene>
    <name evidence="1" type="ORF">Nepgr_029664</name>
</gene>
<evidence type="ECO:0000313" key="2">
    <source>
        <dbReference type="Proteomes" id="UP001279734"/>
    </source>
</evidence>
<keyword evidence="2" id="KW-1185">Reference proteome</keyword>
<reference evidence="1" key="1">
    <citation type="submission" date="2023-05" db="EMBL/GenBank/DDBJ databases">
        <title>Nepenthes gracilis genome sequencing.</title>
        <authorList>
            <person name="Fukushima K."/>
        </authorList>
    </citation>
    <scope>NUCLEOTIDE SEQUENCE</scope>
    <source>
        <strain evidence="1">SING2019-196</strain>
    </source>
</reference>
<proteinExistence type="predicted"/>
<dbReference type="Proteomes" id="UP001279734">
    <property type="component" value="Unassembled WGS sequence"/>
</dbReference>
<dbReference type="AlphaFoldDB" id="A0AAD3TEQ6"/>